<keyword evidence="4" id="KW-0804">Transcription</keyword>
<evidence type="ECO:0000256" key="4">
    <source>
        <dbReference type="ARBA" id="ARBA00023163"/>
    </source>
</evidence>
<proteinExistence type="inferred from homology"/>
<dbReference type="Pfam" id="PF08281">
    <property type="entry name" value="Sigma70_r4_2"/>
    <property type="match status" value="1"/>
</dbReference>
<feature type="domain" description="RNA polymerase sigma factor 70 region 4 type 2" evidence="6">
    <location>
        <begin position="117"/>
        <end position="169"/>
    </location>
</feature>
<dbReference type="GO" id="GO:0003677">
    <property type="term" value="F:DNA binding"/>
    <property type="evidence" value="ECO:0007669"/>
    <property type="project" value="InterPro"/>
</dbReference>
<gene>
    <name evidence="7" type="ORF">BC792_12623</name>
</gene>
<evidence type="ECO:0000313" key="7">
    <source>
        <dbReference type="EMBL" id="TYP90028.1"/>
    </source>
</evidence>
<accession>A0A5S5D436</accession>
<dbReference type="PANTHER" id="PTHR43133">
    <property type="entry name" value="RNA POLYMERASE ECF-TYPE SIGMA FACTO"/>
    <property type="match status" value="1"/>
</dbReference>
<keyword evidence="3" id="KW-0731">Sigma factor</keyword>
<dbReference type="AlphaFoldDB" id="A0A5S5D436"/>
<feature type="domain" description="RNA polymerase sigma-70 region 2" evidence="5">
    <location>
        <begin position="24"/>
        <end position="90"/>
    </location>
</feature>
<dbReference type="PANTHER" id="PTHR43133:SF46">
    <property type="entry name" value="RNA POLYMERASE SIGMA-70 FACTOR ECF SUBFAMILY"/>
    <property type="match status" value="1"/>
</dbReference>
<dbReference type="Proteomes" id="UP000325105">
    <property type="component" value="Unassembled WGS sequence"/>
</dbReference>
<dbReference type="OrthoDB" id="1491902at2"/>
<dbReference type="NCBIfam" id="TIGR02937">
    <property type="entry name" value="sigma70-ECF"/>
    <property type="match status" value="1"/>
</dbReference>
<dbReference type="CDD" id="cd06171">
    <property type="entry name" value="Sigma70_r4"/>
    <property type="match status" value="1"/>
</dbReference>
<sequence>MEKNSLDILWEKCLTGDRKAQFQLYQLFSKKMFAVCLRYAQHQLEAQDILQTGFIKVFSKGELYRGQGSLEGWIRRIIVNTAIETHRRNSVNFIAPIEPKHEDIAAQYTIQDDLQYQDLLAVVKNLPVGYRTIFNLYAIEGYSHREIADMLCISEGNSKSQLSRARQWLKEKLLNMEEAKR</sequence>
<organism evidence="7 8">
    <name type="scientific">Sphingobacterium allocomposti</name>
    <dbReference type="NCBI Taxonomy" id="415956"/>
    <lineage>
        <taxon>Bacteria</taxon>
        <taxon>Pseudomonadati</taxon>
        <taxon>Bacteroidota</taxon>
        <taxon>Sphingobacteriia</taxon>
        <taxon>Sphingobacteriales</taxon>
        <taxon>Sphingobacteriaceae</taxon>
        <taxon>Sphingobacterium</taxon>
    </lineage>
</organism>
<evidence type="ECO:0000313" key="8">
    <source>
        <dbReference type="Proteomes" id="UP000325105"/>
    </source>
</evidence>
<evidence type="ECO:0000256" key="1">
    <source>
        <dbReference type="ARBA" id="ARBA00010641"/>
    </source>
</evidence>
<evidence type="ECO:0000256" key="3">
    <source>
        <dbReference type="ARBA" id="ARBA00023082"/>
    </source>
</evidence>
<dbReference type="InterPro" id="IPR013325">
    <property type="entry name" value="RNA_pol_sigma_r2"/>
</dbReference>
<reference evidence="7 8" key="1">
    <citation type="submission" date="2019-07" db="EMBL/GenBank/DDBJ databases">
        <title>Genomic Encyclopedia of Archaeal and Bacterial Type Strains, Phase II (KMG-II): from individual species to whole genera.</title>
        <authorList>
            <person name="Goeker M."/>
        </authorList>
    </citation>
    <scope>NUCLEOTIDE SEQUENCE [LARGE SCALE GENOMIC DNA]</scope>
    <source>
        <strain evidence="7 8">DSM 18850</strain>
    </source>
</reference>
<dbReference type="GO" id="GO:0016987">
    <property type="term" value="F:sigma factor activity"/>
    <property type="evidence" value="ECO:0007669"/>
    <property type="project" value="UniProtKB-KW"/>
</dbReference>
<dbReference type="InterPro" id="IPR013249">
    <property type="entry name" value="RNA_pol_sigma70_r4_t2"/>
</dbReference>
<dbReference type="Gene3D" id="1.10.1740.10">
    <property type="match status" value="1"/>
</dbReference>
<dbReference type="Gene3D" id="1.10.10.10">
    <property type="entry name" value="Winged helix-like DNA-binding domain superfamily/Winged helix DNA-binding domain"/>
    <property type="match status" value="1"/>
</dbReference>
<keyword evidence="2" id="KW-0805">Transcription regulation</keyword>
<dbReference type="SUPFAM" id="SSF88659">
    <property type="entry name" value="Sigma3 and sigma4 domains of RNA polymerase sigma factors"/>
    <property type="match status" value="1"/>
</dbReference>
<protein>
    <submittedName>
        <fullName evidence="7">RNA polymerase sigma-70 factor (ECF subfamily)</fullName>
    </submittedName>
</protein>
<evidence type="ECO:0000256" key="2">
    <source>
        <dbReference type="ARBA" id="ARBA00023015"/>
    </source>
</evidence>
<dbReference type="GO" id="GO:0006352">
    <property type="term" value="P:DNA-templated transcription initiation"/>
    <property type="evidence" value="ECO:0007669"/>
    <property type="project" value="InterPro"/>
</dbReference>
<comment type="caution">
    <text evidence="7">The sequence shown here is derived from an EMBL/GenBank/DDBJ whole genome shotgun (WGS) entry which is preliminary data.</text>
</comment>
<dbReference type="SUPFAM" id="SSF88946">
    <property type="entry name" value="Sigma2 domain of RNA polymerase sigma factors"/>
    <property type="match status" value="1"/>
</dbReference>
<comment type="similarity">
    <text evidence="1">Belongs to the sigma-70 factor family. ECF subfamily.</text>
</comment>
<dbReference type="Pfam" id="PF04542">
    <property type="entry name" value="Sigma70_r2"/>
    <property type="match status" value="1"/>
</dbReference>
<evidence type="ECO:0000259" key="6">
    <source>
        <dbReference type="Pfam" id="PF08281"/>
    </source>
</evidence>
<dbReference type="InterPro" id="IPR007627">
    <property type="entry name" value="RNA_pol_sigma70_r2"/>
</dbReference>
<dbReference type="InterPro" id="IPR014284">
    <property type="entry name" value="RNA_pol_sigma-70_dom"/>
</dbReference>
<dbReference type="InterPro" id="IPR036388">
    <property type="entry name" value="WH-like_DNA-bd_sf"/>
</dbReference>
<dbReference type="RefSeq" id="WP_148909968.1">
    <property type="nucleotide sequence ID" value="NZ_VNHX01000026.1"/>
</dbReference>
<dbReference type="EMBL" id="VNHX01000026">
    <property type="protein sequence ID" value="TYP90028.1"/>
    <property type="molecule type" value="Genomic_DNA"/>
</dbReference>
<dbReference type="InterPro" id="IPR039425">
    <property type="entry name" value="RNA_pol_sigma-70-like"/>
</dbReference>
<evidence type="ECO:0000259" key="5">
    <source>
        <dbReference type="Pfam" id="PF04542"/>
    </source>
</evidence>
<dbReference type="InterPro" id="IPR013324">
    <property type="entry name" value="RNA_pol_sigma_r3/r4-like"/>
</dbReference>
<keyword evidence="8" id="KW-1185">Reference proteome</keyword>
<name>A0A5S5D436_9SPHI</name>